<dbReference type="SUPFAM" id="SSF47413">
    <property type="entry name" value="lambda repressor-like DNA-binding domains"/>
    <property type="match status" value="1"/>
</dbReference>
<dbReference type="SMART" id="SM00530">
    <property type="entry name" value="HTH_XRE"/>
    <property type="match status" value="1"/>
</dbReference>
<dbReference type="CDD" id="cd00093">
    <property type="entry name" value="HTH_XRE"/>
    <property type="match status" value="1"/>
</dbReference>
<evidence type="ECO:0000313" key="2">
    <source>
        <dbReference type="EMBL" id="EFU89753.1"/>
    </source>
</evidence>
<sequence length="103" mass="11898">MLYTVVIRQWRWIILKTLLNKQAMERLMESKNDDVYSLAKRMNVAPSTIYRILNGDRGVGSDLIAKLLRAFDLSEKDFDKLFIFSEVLPNVNGGSESCQKNKK</sequence>
<feature type="domain" description="HTH cro/C1-type" evidence="1">
    <location>
        <begin position="38"/>
        <end position="78"/>
    </location>
</feature>
<gene>
    <name evidence="2" type="ORF">HMPREF9511_02279</name>
</gene>
<dbReference type="InterPro" id="IPR001387">
    <property type="entry name" value="Cro/C1-type_HTH"/>
</dbReference>
<proteinExistence type="predicted"/>
<protein>
    <submittedName>
        <fullName evidence="2">DNA-binding helix-turn-helix protein</fullName>
    </submittedName>
</protein>
<name>A0ABC9P419_ENTFL</name>
<evidence type="ECO:0000313" key="3">
    <source>
        <dbReference type="Proteomes" id="UP000004933"/>
    </source>
</evidence>
<dbReference type="InterPro" id="IPR010982">
    <property type="entry name" value="Lambda_DNA-bd_dom_sf"/>
</dbReference>
<dbReference type="Proteomes" id="UP000004933">
    <property type="component" value="Unassembled WGS sequence"/>
</dbReference>
<dbReference type="GO" id="GO:0003677">
    <property type="term" value="F:DNA binding"/>
    <property type="evidence" value="ECO:0007669"/>
    <property type="project" value="UniProtKB-KW"/>
</dbReference>
<dbReference type="PROSITE" id="PS50943">
    <property type="entry name" value="HTH_CROC1"/>
    <property type="match status" value="1"/>
</dbReference>
<comment type="caution">
    <text evidence="2">The sequence shown here is derived from an EMBL/GenBank/DDBJ whole genome shotgun (WGS) entry which is preliminary data.</text>
</comment>
<dbReference type="AlphaFoldDB" id="A0ABC9P419"/>
<dbReference type="Pfam" id="PF01381">
    <property type="entry name" value="HTH_3"/>
    <property type="match status" value="1"/>
</dbReference>
<reference evidence="2 3" key="1">
    <citation type="submission" date="2010-09" db="EMBL/GenBank/DDBJ databases">
        <authorList>
            <person name="Weinstock G."/>
            <person name="Sodergren E."/>
            <person name="Clifton S."/>
            <person name="Fulton L."/>
            <person name="Fulton B."/>
            <person name="Courtney L."/>
            <person name="Fronick C."/>
            <person name="Harrison M."/>
            <person name="Strong C."/>
            <person name="Farmer C."/>
            <person name="Delahaunty K."/>
            <person name="Markovic C."/>
            <person name="Hall O."/>
            <person name="Minx P."/>
            <person name="Tomlinson C."/>
            <person name="Mitreva M."/>
            <person name="Hou S."/>
            <person name="Chen J."/>
            <person name="Wollam A."/>
            <person name="Pepin K.H."/>
            <person name="Johnson M."/>
            <person name="Bhonagiri V."/>
            <person name="Zhang X."/>
            <person name="Suruliraj S."/>
            <person name="Warren W."/>
            <person name="Chinwalla A."/>
            <person name="Mardis E.R."/>
            <person name="Wilson R.K."/>
        </authorList>
    </citation>
    <scope>NUCLEOTIDE SEQUENCE [LARGE SCALE GENOMIC DNA]</scope>
    <source>
        <strain evidence="2 3">TX0630</strain>
    </source>
</reference>
<evidence type="ECO:0000259" key="1">
    <source>
        <dbReference type="PROSITE" id="PS50943"/>
    </source>
</evidence>
<organism evidence="2 3">
    <name type="scientific">Enterococcus faecalis TX0630</name>
    <dbReference type="NCBI Taxonomy" id="749508"/>
    <lineage>
        <taxon>Bacteria</taxon>
        <taxon>Bacillati</taxon>
        <taxon>Bacillota</taxon>
        <taxon>Bacilli</taxon>
        <taxon>Lactobacillales</taxon>
        <taxon>Enterococcaceae</taxon>
        <taxon>Enterococcus</taxon>
    </lineage>
</organism>
<accession>A0ABC9P419</accession>
<dbReference type="EMBL" id="AEBE01000093">
    <property type="protein sequence ID" value="EFU89753.1"/>
    <property type="molecule type" value="Genomic_DNA"/>
</dbReference>
<keyword evidence="2" id="KW-0238">DNA-binding</keyword>
<dbReference type="Gene3D" id="1.10.260.40">
    <property type="entry name" value="lambda repressor-like DNA-binding domains"/>
    <property type="match status" value="1"/>
</dbReference>